<feature type="domain" description="Bromo" evidence="4">
    <location>
        <begin position="445"/>
        <end position="515"/>
    </location>
</feature>
<keyword evidence="1 2" id="KW-0103">Bromodomain</keyword>
<dbReference type="InterPro" id="IPR001487">
    <property type="entry name" value="Bromodomain"/>
</dbReference>
<dbReference type="SUPFAM" id="SSF47370">
    <property type="entry name" value="Bromodomain"/>
    <property type="match status" value="1"/>
</dbReference>
<dbReference type="Gene3D" id="1.20.920.10">
    <property type="entry name" value="Bromodomain-like"/>
    <property type="match status" value="1"/>
</dbReference>
<dbReference type="PANTHER" id="PTHR22881">
    <property type="entry name" value="BROMODOMAIN CONTAINING PROTEIN"/>
    <property type="match status" value="1"/>
</dbReference>
<feature type="region of interest" description="Disordered" evidence="3">
    <location>
        <begin position="403"/>
        <end position="424"/>
    </location>
</feature>
<evidence type="ECO:0000313" key="6">
    <source>
        <dbReference type="Proteomes" id="UP001295423"/>
    </source>
</evidence>
<evidence type="ECO:0000256" key="2">
    <source>
        <dbReference type="PROSITE-ProRule" id="PRU00035"/>
    </source>
</evidence>
<keyword evidence="6" id="KW-1185">Reference proteome</keyword>
<evidence type="ECO:0000313" key="5">
    <source>
        <dbReference type="EMBL" id="CAJ1943166.1"/>
    </source>
</evidence>
<dbReference type="CDD" id="cd04369">
    <property type="entry name" value="Bromodomain"/>
    <property type="match status" value="1"/>
</dbReference>
<sequence length="927" mass="103415">MADSKSKTPKFLVGQAAARQLQRELNKSTNPAETISSFQRTRSLHTMLSKAFGTSPAYTTSKKKTEVESLDTDPVLVFLTHLGVSQYDVHKRIADTLQKQLEDEIRKVTNQEALLHLLKNCWHYATTVPELRPILWGLLKQLGDRTPLTVLKALAEDDGEGKQKHEEIFRPLPPLLKRLVWEADWDHKMPIEKENIDNPSEYSKLVQSTLLFKTVTPLVEEYTSNAHLIESAKLAFATSVHERRILTTQRRALAQSTTTKSSTPSSTAALLRGKGTNAGTTTSISNDNSLSSGKAVSRIRDLLSDSSSGSISYRPKLLHGILSMLMMKHGTDRGVLTDVNLHCTLVADILLSAGGSLPKIYQPLLTLARALDDAVKNGVFSEKDLMKVQGALKLIFAADGDKTSSEEETKKEGKGETDDSSTFKPNTFLKRQLNRIITAGVTAMKESDPQSLFLNPVTDNIAPGYSKVIKKPMSLTTIQEKIDKNVYNSLQDWEVDVKLMFKNCADYNKGPSGKWFRDEAGRQLKVFKQEIFSQAKKLYMVEVQKRTAANDVAKRKPEDESPNVNPLQPMNKKRKLNLEDYSLSIPTLASMLLSDPFVVRLLLDHVLRSLRVDVLSGSSIPAAHKTIPSTLQLLHIAQWSSQFCLVRGKRYLVPDAGLMEPRDSFHEAIIPHYSLRRYLPLVVHLMLEAKLDKRLSPGGDLVSVSQSVPRPPAPVIEPETKAYSQVAVALLQGAFVYTCLPGNSQETSLAVTFSKFSQSLLSLLPKAWDEQSFFACLVPSILRHKSRLKGPVRDAILTSWIEWLSDSKINGEKAKIGSMLSPAHEYLLILLNEWSKFGNTLVSRDILLLHVPQIVETVNATESDPNRKLSSLWKATDTKEDFNRIKQQYERILGLLPDVNDSVWLCNIGGQTEGGSQQPEKTQVLEE</sequence>
<organism evidence="5 6">
    <name type="scientific">Cylindrotheca closterium</name>
    <dbReference type="NCBI Taxonomy" id="2856"/>
    <lineage>
        <taxon>Eukaryota</taxon>
        <taxon>Sar</taxon>
        <taxon>Stramenopiles</taxon>
        <taxon>Ochrophyta</taxon>
        <taxon>Bacillariophyta</taxon>
        <taxon>Bacillariophyceae</taxon>
        <taxon>Bacillariophycidae</taxon>
        <taxon>Bacillariales</taxon>
        <taxon>Bacillariaceae</taxon>
        <taxon>Cylindrotheca</taxon>
    </lineage>
</organism>
<dbReference type="Proteomes" id="UP001295423">
    <property type="component" value="Unassembled WGS sequence"/>
</dbReference>
<feature type="compositionally biased region" description="Polar residues" evidence="3">
    <location>
        <begin position="277"/>
        <end position="288"/>
    </location>
</feature>
<comment type="caution">
    <text evidence="5">The sequence shown here is derived from an EMBL/GenBank/DDBJ whole genome shotgun (WGS) entry which is preliminary data.</text>
</comment>
<feature type="compositionally biased region" description="Low complexity" evidence="3">
    <location>
        <begin position="256"/>
        <end position="267"/>
    </location>
</feature>
<gene>
    <name evidence="5" type="ORF">CYCCA115_LOCUS8309</name>
</gene>
<evidence type="ECO:0000259" key="4">
    <source>
        <dbReference type="PROSITE" id="PS50014"/>
    </source>
</evidence>
<dbReference type="PRINTS" id="PR00503">
    <property type="entry name" value="BROMODOMAIN"/>
</dbReference>
<dbReference type="EMBL" id="CAKOGP040001112">
    <property type="protein sequence ID" value="CAJ1943166.1"/>
    <property type="molecule type" value="Genomic_DNA"/>
</dbReference>
<dbReference type="InterPro" id="IPR036427">
    <property type="entry name" value="Bromodomain-like_sf"/>
</dbReference>
<dbReference type="PROSITE" id="PS50014">
    <property type="entry name" value="BROMODOMAIN_2"/>
    <property type="match status" value="1"/>
</dbReference>
<evidence type="ECO:0000256" key="1">
    <source>
        <dbReference type="ARBA" id="ARBA00023117"/>
    </source>
</evidence>
<evidence type="ECO:0000256" key="3">
    <source>
        <dbReference type="SAM" id="MobiDB-lite"/>
    </source>
</evidence>
<reference evidence="5" key="1">
    <citation type="submission" date="2023-08" db="EMBL/GenBank/DDBJ databases">
        <authorList>
            <person name="Audoor S."/>
            <person name="Bilcke G."/>
        </authorList>
    </citation>
    <scope>NUCLEOTIDE SEQUENCE</scope>
</reference>
<dbReference type="SMART" id="SM00297">
    <property type="entry name" value="BROMO"/>
    <property type="match status" value="1"/>
</dbReference>
<name>A0AAD2CQY2_9STRA</name>
<dbReference type="PANTHER" id="PTHR22881:SF27">
    <property type="entry name" value="BROMODOMAIN CONTAINING 7_9"/>
    <property type="match status" value="1"/>
</dbReference>
<dbReference type="AlphaFoldDB" id="A0AAD2CQY2"/>
<protein>
    <recommendedName>
        <fullName evidence="4">Bromo domain-containing protein</fullName>
    </recommendedName>
</protein>
<proteinExistence type="predicted"/>
<accession>A0AAD2CQY2</accession>
<feature type="compositionally biased region" description="Basic and acidic residues" evidence="3">
    <location>
        <begin position="403"/>
        <end position="417"/>
    </location>
</feature>
<feature type="region of interest" description="Disordered" evidence="3">
    <location>
        <begin position="550"/>
        <end position="570"/>
    </location>
</feature>
<dbReference type="Pfam" id="PF00439">
    <property type="entry name" value="Bromodomain"/>
    <property type="match status" value="1"/>
</dbReference>
<dbReference type="InterPro" id="IPR051831">
    <property type="entry name" value="Bromodomain_contain_prot"/>
</dbReference>
<feature type="region of interest" description="Disordered" evidence="3">
    <location>
        <begin position="253"/>
        <end position="288"/>
    </location>
</feature>